<dbReference type="Pfam" id="PF00440">
    <property type="entry name" value="TetR_N"/>
    <property type="match status" value="1"/>
</dbReference>
<feature type="domain" description="HTH tetR-type" evidence="3">
    <location>
        <begin position="15"/>
        <end position="60"/>
    </location>
</feature>
<protein>
    <submittedName>
        <fullName evidence="4">AcrR family transcriptional regulator</fullName>
    </submittedName>
</protein>
<dbReference type="Proteomes" id="UP001234880">
    <property type="component" value="Unassembled WGS sequence"/>
</dbReference>
<dbReference type="EMBL" id="JAURUE010000001">
    <property type="protein sequence ID" value="MDP9612288.1"/>
    <property type="molecule type" value="Genomic_DNA"/>
</dbReference>
<gene>
    <name evidence="4" type="ORF">JOF35_004565</name>
</gene>
<dbReference type="InterPro" id="IPR001647">
    <property type="entry name" value="HTH_TetR"/>
</dbReference>
<reference evidence="4 5" key="1">
    <citation type="submission" date="2023-07" db="EMBL/GenBank/DDBJ databases">
        <title>Sequencing the genomes of 1000 actinobacteria strains.</title>
        <authorList>
            <person name="Klenk H.-P."/>
        </authorList>
    </citation>
    <scope>NUCLEOTIDE SEQUENCE [LARGE SCALE GENOMIC DNA]</scope>
    <source>
        <strain evidence="4 5">DSM 41600</strain>
    </source>
</reference>
<proteinExistence type="predicted"/>
<name>A0ABT9KV15_9ACTN</name>
<evidence type="ECO:0000256" key="1">
    <source>
        <dbReference type="ARBA" id="ARBA00023125"/>
    </source>
</evidence>
<organism evidence="4 5">
    <name type="scientific">Streptomyces demainii</name>
    <dbReference type="NCBI Taxonomy" id="588122"/>
    <lineage>
        <taxon>Bacteria</taxon>
        <taxon>Bacillati</taxon>
        <taxon>Actinomycetota</taxon>
        <taxon>Actinomycetes</taxon>
        <taxon>Kitasatosporales</taxon>
        <taxon>Streptomycetaceae</taxon>
        <taxon>Streptomyces</taxon>
    </lineage>
</organism>
<dbReference type="RefSeq" id="WP_079150130.1">
    <property type="nucleotide sequence ID" value="NZ_JAURUE010000001.1"/>
</dbReference>
<dbReference type="SUPFAM" id="SSF46689">
    <property type="entry name" value="Homeodomain-like"/>
    <property type="match status" value="1"/>
</dbReference>
<feature type="region of interest" description="Disordered" evidence="2">
    <location>
        <begin position="52"/>
        <end position="82"/>
    </location>
</feature>
<evidence type="ECO:0000259" key="3">
    <source>
        <dbReference type="Pfam" id="PF00440"/>
    </source>
</evidence>
<evidence type="ECO:0000256" key="2">
    <source>
        <dbReference type="SAM" id="MobiDB-lite"/>
    </source>
</evidence>
<evidence type="ECO:0000313" key="4">
    <source>
        <dbReference type="EMBL" id="MDP9612288.1"/>
    </source>
</evidence>
<keyword evidence="5" id="KW-1185">Reference proteome</keyword>
<comment type="caution">
    <text evidence="4">The sequence shown here is derived from an EMBL/GenBank/DDBJ whole genome shotgun (WGS) entry which is preliminary data.</text>
</comment>
<dbReference type="InterPro" id="IPR009057">
    <property type="entry name" value="Homeodomain-like_sf"/>
</dbReference>
<evidence type="ECO:0000313" key="5">
    <source>
        <dbReference type="Proteomes" id="UP001234880"/>
    </source>
</evidence>
<dbReference type="Gene3D" id="1.10.357.10">
    <property type="entry name" value="Tetracycline Repressor, domain 2"/>
    <property type="match status" value="1"/>
</dbReference>
<keyword evidence="1" id="KW-0238">DNA-binding</keyword>
<sequence>MTSGAPERVPPRERLLNTAARLSRANGGHTAGADQLLTGAGAVRATVHRHFPGKDGMAAAHPRERDAAGAGHPGPGRVAGRR</sequence>
<accession>A0ABT9KV15</accession>